<feature type="region of interest" description="Disordered" evidence="1">
    <location>
        <begin position="50"/>
        <end position="70"/>
    </location>
</feature>
<keyword evidence="3" id="KW-1185">Reference proteome</keyword>
<evidence type="ECO:0000313" key="3">
    <source>
        <dbReference type="Proteomes" id="UP000789901"/>
    </source>
</evidence>
<name>A0ABN7VP21_GIGMA</name>
<reference evidence="2 3" key="1">
    <citation type="submission" date="2021-06" db="EMBL/GenBank/DDBJ databases">
        <authorList>
            <person name="Kallberg Y."/>
            <person name="Tangrot J."/>
            <person name="Rosling A."/>
        </authorList>
    </citation>
    <scope>NUCLEOTIDE SEQUENCE [LARGE SCALE GENOMIC DNA]</scope>
    <source>
        <strain evidence="2 3">120-4 pot B 10/14</strain>
    </source>
</reference>
<dbReference type="EMBL" id="CAJVQB010018933">
    <property type="protein sequence ID" value="CAG8789315.1"/>
    <property type="molecule type" value="Genomic_DNA"/>
</dbReference>
<organism evidence="2 3">
    <name type="scientific">Gigaspora margarita</name>
    <dbReference type="NCBI Taxonomy" id="4874"/>
    <lineage>
        <taxon>Eukaryota</taxon>
        <taxon>Fungi</taxon>
        <taxon>Fungi incertae sedis</taxon>
        <taxon>Mucoromycota</taxon>
        <taxon>Glomeromycotina</taxon>
        <taxon>Glomeromycetes</taxon>
        <taxon>Diversisporales</taxon>
        <taxon>Gigasporaceae</taxon>
        <taxon>Gigaspora</taxon>
    </lineage>
</organism>
<sequence length="70" mass="8203">MERRLPTNCDELNVILKEKDSSCKISFPIEDQELIPKAIEPEWKIFEKTTNEQHADTNDVEMLQNNRNDG</sequence>
<evidence type="ECO:0000313" key="2">
    <source>
        <dbReference type="EMBL" id="CAG8789315.1"/>
    </source>
</evidence>
<evidence type="ECO:0000256" key="1">
    <source>
        <dbReference type="SAM" id="MobiDB-lite"/>
    </source>
</evidence>
<proteinExistence type="predicted"/>
<comment type="caution">
    <text evidence="2">The sequence shown here is derived from an EMBL/GenBank/DDBJ whole genome shotgun (WGS) entry which is preliminary data.</text>
</comment>
<accession>A0ABN7VP21</accession>
<gene>
    <name evidence="2" type="ORF">GMARGA_LOCUS20976</name>
</gene>
<dbReference type="Proteomes" id="UP000789901">
    <property type="component" value="Unassembled WGS sequence"/>
</dbReference>
<protein>
    <submittedName>
        <fullName evidence="2">29735_t:CDS:1</fullName>
    </submittedName>
</protein>